<protein>
    <submittedName>
        <fullName evidence="2">Uncharacterized protein</fullName>
    </submittedName>
</protein>
<sequence>MNVSEVGDGCRAAFIGLTSWPEIKHDMNNISLSDFHQAILYGFELSYPRFGHRMSIFGWILWTSQTLLEVYITCSAAKFVIGLPFIIAFLVYKFKRRHLSIEANQVLIGMLNSQSNLSYEFGTQMVLPLEGEADQTLCFSR</sequence>
<keyword evidence="1" id="KW-0472">Membrane</keyword>
<organism evidence="2 3">
    <name type="scientific">Datura stramonium</name>
    <name type="common">Jimsonweed</name>
    <name type="synonym">Common thornapple</name>
    <dbReference type="NCBI Taxonomy" id="4076"/>
    <lineage>
        <taxon>Eukaryota</taxon>
        <taxon>Viridiplantae</taxon>
        <taxon>Streptophyta</taxon>
        <taxon>Embryophyta</taxon>
        <taxon>Tracheophyta</taxon>
        <taxon>Spermatophyta</taxon>
        <taxon>Magnoliopsida</taxon>
        <taxon>eudicotyledons</taxon>
        <taxon>Gunneridae</taxon>
        <taxon>Pentapetalae</taxon>
        <taxon>asterids</taxon>
        <taxon>lamiids</taxon>
        <taxon>Solanales</taxon>
        <taxon>Solanaceae</taxon>
        <taxon>Solanoideae</taxon>
        <taxon>Datureae</taxon>
        <taxon>Datura</taxon>
    </lineage>
</organism>
<evidence type="ECO:0000313" key="3">
    <source>
        <dbReference type="Proteomes" id="UP000823775"/>
    </source>
</evidence>
<reference evidence="2 3" key="1">
    <citation type="journal article" date="2021" name="BMC Genomics">
        <title>Datura genome reveals duplications of psychoactive alkaloid biosynthetic genes and high mutation rate following tissue culture.</title>
        <authorList>
            <person name="Rajewski A."/>
            <person name="Carter-House D."/>
            <person name="Stajich J."/>
            <person name="Litt A."/>
        </authorList>
    </citation>
    <scope>NUCLEOTIDE SEQUENCE [LARGE SCALE GENOMIC DNA]</scope>
    <source>
        <strain evidence="2">AR-01</strain>
    </source>
</reference>
<dbReference type="Proteomes" id="UP000823775">
    <property type="component" value="Unassembled WGS sequence"/>
</dbReference>
<accession>A0ABS8WJS2</accession>
<name>A0ABS8WJS2_DATST</name>
<keyword evidence="1" id="KW-0812">Transmembrane</keyword>
<proteinExistence type="predicted"/>
<feature type="transmembrane region" description="Helical" evidence="1">
    <location>
        <begin position="70"/>
        <end position="92"/>
    </location>
</feature>
<keyword evidence="3" id="KW-1185">Reference proteome</keyword>
<dbReference type="EMBL" id="JACEIK010007121">
    <property type="protein sequence ID" value="MCE3049760.1"/>
    <property type="molecule type" value="Genomic_DNA"/>
</dbReference>
<evidence type="ECO:0000313" key="2">
    <source>
        <dbReference type="EMBL" id="MCE3049760.1"/>
    </source>
</evidence>
<evidence type="ECO:0000256" key="1">
    <source>
        <dbReference type="SAM" id="Phobius"/>
    </source>
</evidence>
<comment type="caution">
    <text evidence="2">The sequence shown here is derived from an EMBL/GenBank/DDBJ whole genome shotgun (WGS) entry which is preliminary data.</text>
</comment>
<keyword evidence="1" id="KW-1133">Transmembrane helix</keyword>
<gene>
    <name evidence="2" type="ORF">HAX54_045736</name>
</gene>